<dbReference type="FunFam" id="3.40.50.720:FF:000031">
    <property type="entry name" value="Glutamyl-tRNA reductase"/>
    <property type="match status" value="1"/>
</dbReference>
<dbReference type="InterPro" id="IPR006151">
    <property type="entry name" value="Shikm_DH/Glu-tRNA_Rdtase"/>
</dbReference>
<dbReference type="InterPro" id="IPR036453">
    <property type="entry name" value="GluRdtase_dimer_dom_sf"/>
</dbReference>
<dbReference type="PIRSF" id="PIRSF000445">
    <property type="entry name" value="4pyrrol_synth_GluRdtase"/>
    <property type="match status" value="1"/>
</dbReference>
<reference evidence="18 19" key="1">
    <citation type="submission" date="2012-02" db="EMBL/GenBank/DDBJ databases">
        <title>Complete genome sequence of Caldilinea aerophila DSM 14535 (= NBRC 102666).</title>
        <authorList>
            <person name="Oguchi A."/>
            <person name="Hosoyama A."/>
            <person name="Sekine M."/>
            <person name="Fukai R."/>
            <person name="Kato Y."/>
            <person name="Nakamura S."/>
            <person name="Hanada S."/>
            <person name="Yamazaki S."/>
            <person name="Fujita N."/>
        </authorList>
    </citation>
    <scope>NUCLEOTIDE SEQUENCE [LARGE SCALE GENOMIC DNA]</scope>
    <source>
        <strain evidence="19">DSM 14535 / JCM 11387 / NBRC 104270 / STL-6-O1</strain>
    </source>
</reference>
<dbReference type="InterPro" id="IPR015895">
    <property type="entry name" value="4pyrrol_synth_GluRdtase_N"/>
</dbReference>
<evidence type="ECO:0000256" key="13">
    <source>
        <dbReference type="PIRSR" id="PIRSR000445-4"/>
    </source>
</evidence>
<dbReference type="PATRIC" id="fig|926550.5.peg.2119"/>
<evidence type="ECO:0000256" key="1">
    <source>
        <dbReference type="ARBA" id="ARBA00005059"/>
    </source>
</evidence>
<dbReference type="Pfam" id="PF00745">
    <property type="entry name" value="GlutR_dimer"/>
    <property type="match status" value="1"/>
</dbReference>
<dbReference type="InterPro" id="IPR036291">
    <property type="entry name" value="NAD(P)-bd_dom_sf"/>
</dbReference>
<evidence type="ECO:0000256" key="2">
    <source>
        <dbReference type="ARBA" id="ARBA00005916"/>
    </source>
</evidence>
<evidence type="ECO:0000256" key="10">
    <source>
        <dbReference type="PIRSR" id="PIRSR000445-1"/>
    </source>
</evidence>
<feature type="binding site" evidence="9 11">
    <location>
        <position position="116"/>
    </location>
    <ligand>
        <name>substrate</name>
    </ligand>
</feature>
<evidence type="ECO:0000256" key="14">
    <source>
        <dbReference type="RuleBase" id="RU000584"/>
    </source>
</evidence>
<dbReference type="SUPFAM" id="SSF51735">
    <property type="entry name" value="NAD(P)-binding Rossmann-fold domains"/>
    <property type="match status" value="1"/>
</dbReference>
<gene>
    <name evidence="9 18" type="primary">hemA</name>
    <name evidence="18" type="ordered locus">CLDAP_19090</name>
</gene>
<dbReference type="Gene3D" id="3.30.460.30">
    <property type="entry name" value="Glutamyl-tRNA reductase, N-terminal domain"/>
    <property type="match status" value="1"/>
</dbReference>
<evidence type="ECO:0000256" key="11">
    <source>
        <dbReference type="PIRSR" id="PIRSR000445-2"/>
    </source>
</evidence>
<evidence type="ECO:0000256" key="12">
    <source>
        <dbReference type="PIRSR" id="PIRSR000445-3"/>
    </source>
</evidence>
<comment type="subunit">
    <text evidence="9">Homodimer.</text>
</comment>
<dbReference type="SUPFAM" id="SSF69075">
    <property type="entry name" value="Glutamyl tRNA-reductase dimerization domain"/>
    <property type="match status" value="1"/>
</dbReference>
<evidence type="ECO:0000259" key="17">
    <source>
        <dbReference type="Pfam" id="PF05201"/>
    </source>
</evidence>
<dbReference type="CDD" id="cd05213">
    <property type="entry name" value="NAD_bind_Glutamyl_tRNA_reduct"/>
    <property type="match status" value="1"/>
</dbReference>
<dbReference type="GO" id="GO:0008883">
    <property type="term" value="F:glutamyl-tRNA reductase activity"/>
    <property type="evidence" value="ECO:0007669"/>
    <property type="project" value="UniProtKB-UniRule"/>
</dbReference>
<feature type="active site" description="Nucleophile" evidence="9 10">
    <location>
        <position position="57"/>
    </location>
</feature>
<keyword evidence="19" id="KW-1185">Reference proteome</keyword>
<keyword evidence="5 9" id="KW-0560">Oxidoreductase</keyword>
<feature type="domain" description="Glutamyl-tRNA reductase N-terminal" evidence="17">
    <location>
        <begin position="9"/>
        <end position="163"/>
    </location>
</feature>
<feature type="binding site" evidence="9 11">
    <location>
        <begin position="121"/>
        <end position="123"/>
    </location>
    <ligand>
        <name>substrate</name>
    </ligand>
</feature>
<keyword evidence="4 9" id="KW-0521">NADP</keyword>
<name>I0I3W1_CALAS</name>
<dbReference type="GO" id="GO:0050661">
    <property type="term" value="F:NADP binding"/>
    <property type="evidence" value="ECO:0007669"/>
    <property type="project" value="InterPro"/>
</dbReference>
<evidence type="ECO:0000256" key="9">
    <source>
        <dbReference type="HAMAP-Rule" id="MF_00087"/>
    </source>
</evidence>
<accession>I0I3W1</accession>
<dbReference type="HOGENOM" id="CLU_035113_2_2_0"/>
<dbReference type="RefSeq" id="WP_014433184.1">
    <property type="nucleotide sequence ID" value="NC_017079.1"/>
</dbReference>
<evidence type="ECO:0000256" key="6">
    <source>
        <dbReference type="ARBA" id="ARBA00023244"/>
    </source>
</evidence>
<evidence type="ECO:0000259" key="15">
    <source>
        <dbReference type="Pfam" id="PF00745"/>
    </source>
</evidence>
<evidence type="ECO:0000313" key="19">
    <source>
        <dbReference type="Proteomes" id="UP000007880"/>
    </source>
</evidence>
<dbReference type="Pfam" id="PF05201">
    <property type="entry name" value="GlutR_N"/>
    <property type="match status" value="1"/>
</dbReference>
<comment type="pathway">
    <text evidence="1 9 14">Porphyrin-containing compound metabolism; protoporphyrin-IX biosynthesis; 5-aminolevulinate from L-glutamyl-tRNA(Glu): step 1/2.</text>
</comment>
<dbReference type="EMBL" id="AP012337">
    <property type="protein sequence ID" value="BAL99948.1"/>
    <property type="molecule type" value="Genomic_DNA"/>
</dbReference>
<protein>
    <recommendedName>
        <fullName evidence="8 9">Glutamyl-tRNA reductase</fullName>
        <shortName evidence="9">GluTR</shortName>
        <ecNumber evidence="3 9">1.2.1.70</ecNumber>
    </recommendedName>
</protein>
<feature type="binding site" evidence="9 11">
    <location>
        <begin position="56"/>
        <end position="59"/>
    </location>
    <ligand>
        <name>substrate</name>
    </ligand>
</feature>
<dbReference type="KEGG" id="cap:CLDAP_19090"/>
<dbReference type="UniPathway" id="UPA00251">
    <property type="reaction ID" value="UER00316"/>
</dbReference>
<dbReference type="HAMAP" id="MF_00087">
    <property type="entry name" value="Glu_tRNA_reductase"/>
    <property type="match status" value="1"/>
</dbReference>
<evidence type="ECO:0000256" key="4">
    <source>
        <dbReference type="ARBA" id="ARBA00022857"/>
    </source>
</evidence>
<comment type="domain">
    <text evidence="9">Possesses an unusual extended V-shaped dimeric structure with each monomer consisting of three distinct domains arranged along a curved 'spinal' alpha-helix. The N-terminal catalytic domain specifically recognizes the glutamate moiety of the substrate. The second domain is the NADPH-binding domain, and the third C-terminal domain is responsible for dimerization.</text>
</comment>
<comment type="function">
    <text evidence="9">Catalyzes the NADPH-dependent reduction of glutamyl-tRNA(Glu) to glutamate 1-semialdehyde (GSA).</text>
</comment>
<dbReference type="eggNOG" id="COG0373">
    <property type="taxonomic scope" value="Bacteria"/>
</dbReference>
<dbReference type="FunFam" id="3.30.460.30:FF:000001">
    <property type="entry name" value="Glutamyl-tRNA reductase"/>
    <property type="match status" value="1"/>
</dbReference>
<dbReference type="InterPro" id="IPR000343">
    <property type="entry name" value="4pyrrol_synth_GluRdtase"/>
</dbReference>
<evidence type="ECO:0000256" key="8">
    <source>
        <dbReference type="ARBA" id="ARBA00068659"/>
    </source>
</evidence>
<comment type="catalytic activity">
    <reaction evidence="7 9 14">
        <text>(S)-4-amino-5-oxopentanoate + tRNA(Glu) + NADP(+) = L-glutamyl-tRNA(Glu) + NADPH + H(+)</text>
        <dbReference type="Rhea" id="RHEA:12344"/>
        <dbReference type="Rhea" id="RHEA-COMP:9663"/>
        <dbReference type="Rhea" id="RHEA-COMP:9680"/>
        <dbReference type="ChEBI" id="CHEBI:15378"/>
        <dbReference type="ChEBI" id="CHEBI:57501"/>
        <dbReference type="ChEBI" id="CHEBI:57783"/>
        <dbReference type="ChEBI" id="CHEBI:58349"/>
        <dbReference type="ChEBI" id="CHEBI:78442"/>
        <dbReference type="ChEBI" id="CHEBI:78520"/>
        <dbReference type="EC" id="1.2.1.70"/>
    </reaction>
</comment>
<proteinExistence type="inferred from homology"/>
<dbReference type="PANTHER" id="PTHR43013:SF1">
    <property type="entry name" value="GLUTAMYL-TRNA REDUCTASE"/>
    <property type="match status" value="1"/>
</dbReference>
<evidence type="ECO:0000256" key="5">
    <source>
        <dbReference type="ARBA" id="ARBA00023002"/>
    </source>
</evidence>
<dbReference type="InterPro" id="IPR015896">
    <property type="entry name" value="4pyrrol_synth_GluRdtase_dimer"/>
</dbReference>
<dbReference type="EC" id="1.2.1.70" evidence="3 9"/>
<dbReference type="STRING" id="926550.CLDAP_19090"/>
<dbReference type="AlphaFoldDB" id="I0I3W1"/>
<feature type="binding site" evidence="9 12">
    <location>
        <begin position="196"/>
        <end position="201"/>
    </location>
    <ligand>
        <name>NADP(+)</name>
        <dbReference type="ChEBI" id="CHEBI:58349"/>
    </ligand>
</feature>
<dbReference type="SUPFAM" id="SSF69742">
    <property type="entry name" value="Glutamyl tRNA-reductase catalytic, N-terminal domain"/>
    <property type="match status" value="1"/>
</dbReference>
<feature type="domain" description="Quinate/shikimate 5-dehydrogenase/glutamyl-tRNA reductase" evidence="16">
    <location>
        <begin position="180"/>
        <end position="312"/>
    </location>
</feature>
<evidence type="ECO:0000259" key="16">
    <source>
        <dbReference type="Pfam" id="PF01488"/>
    </source>
</evidence>
<dbReference type="Gene3D" id="3.40.50.720">
    <property type="entry name" value="NAD(P)-binding Rossmann-like Domain"/>
    <property type="match status" value="1"/>
</dbReference>
<feature type="binding site" evidence="9 11">
    <location>
        <position position="127"/>
    </location>
    <ligand>
        <name>substrate</name>
    </ligand>
</feature>
<dbReference type="Proteomes" id="UP000007880">
    <property type="component" value="Chromosome"/>
</dbReference>
<evidence type="ECO:0000313" key="18">
    <source>
        <dbReference type="EMBL" id="BAL99948.1"/>
    </source>
</evidence>
<sequence>MDASSILLVGLSHHTAPIAVRERFSFDAEGLRSLLSVLRSNGSEECVLQEVTALATCNRLEVYAISFEPTLAAHQIIGEIARQRGTAQAELTPYVYVKTGRPAIDHLFHVASGLDSLILGEAQILGQVADAYETAQRCGASGSILARLFQAALHCGKRARRETAISSYTTSVSHAAVKQARALLGDLSRCSALILGAGEMAELAAAALRQHRIASLLCINRTQAHAEQLAAQTGGRALTWSQLDEALVTADLVISATAAPSMVLTAATVAQAMRARNGRPLVMFDIAHPRDIDPNVDALPGVMRFDLDHLQHCIDANLGRRQAAVPEVKAIIAEESIAFMEWLAARSVLPAVIALRRRGEAIAQQETERTLRRLLHKHPDDERMRREVERLAARIVAKLLHEPTVRLKARAANGDGASFAQALAELFELEIPAPSSAPYVTTAGAREYRENEANHDSPLLSASNDAAFFYPEHCNGVYAHE</sequence>
<dbReference type="GO" id="GO:0019353">
    <property type="term" value="P:protoporphyrinogen IX biosynthetic process from glutamate"/>
    <property type="evidence" value="ECO:0007669"/>
    <property type="project" value="TreeGrafter"/>
</dbReference>
<dbReference type="Pfam" id="PF01488">
    <property type="entry name" value="Shikimate_DH"/>
    <property type="match status" value="1"/>
</dbReference>
<evidence type="ECO:0000256" key="3">
    <source>
        <dbReference type="ARBA" id="ARBA00012970"/>
    </source>
</evidence>
<organism evidence="18 19">
    <name type="scientific">Caldilinea aerophila (strain DSM 14535 / JCM 11387 / NBRC 104270 / STL-6-O1)</name>
    <dbReference type="NCBI Taxonomy" id="926550"/>
    <lineage>
        <taxon>Bacteria</taxon>
        <taxon>Bacillati</taxon>
        <taxon>Chloroflexota</taxon>
        <taxon>Caldilineae</taxon>
        <taxon>Caldilineales</taxon>
        <taxon>Caldilineaceae</taxon>
        <taxon>Caldilinea</taxon>
    </lineage>
</organism>
<dbReference type="PANTHER" id="PTHR43013">
    <property type="entry name" value="GLUTAMYL-TRNA REDUCTASE"/>
    <property type="match status" value="1"/>
</dbReference>
<comment type="miscellaneous">
    <text evidence="9">During catalysis, the active site Cys acts as a nucleophile attacking the alpha-carbonyl group of tRNA-bound glutamate with the formation of a thioester intermediate between enzyme and glutamate, and the concomitant release of tRNA(Glu). The thioester intermediate is finally reduced by direct hydride transfer from NADPH, to form the product GSA.</text>
</comment>
<comment type="similarity">
    <text evidence="2 9 14">Belongs to the glutamyl-tRNA reductase family.</text>
</comment>
<dbReference type="InterPro" id="IPR036343">
    <property type="entry name" value="GluRdtase_N_sf"/>
</dbReference>
<evidence type="ECO:0000256" key="7">
    <source>
        <dbReference type="ARBA" id="ARBA00047464"/>
    </source>
</evidence>
<keyword evidence="6 9" id="KW-0627">Porphyrin biosynthesis</keyword>
<feature type="domain" description="Tetrapyrrole biosynthesis glutamyl-tRNA reductase dimerisation" evidence="15">
    <location>
        <begin position="328"/>
        <end position="429"/>
    </location>
</feature>
<feature type="site" description="Important for activity" evidence="9 13">
    <location>
        <position position="106"/>
    </location>
</feature>
<dbReference type="NCBIfam" id="TIGR01035">
    <property type="entry name" value="hemA"/>
    <property type="match status" value="1"/>
</dbReference>